<organism evidence="1 2">
    <name type="scientific">Aromia moschata</name>
    <dbReference type="NCBI Taxonomy" id="1265417"/>
    <lineage>
        <taxon>Eukaryota</taxon>
        <taxon>Metazoa</taxon>
        <taxon>Ecdysozoa</taxon>
        <taxon>Arthropoda</taxon>
        <taxon>Hexapoda</taxon>
        <taxon>Insecta</taxon>
        <taxon>Pterygota</taxon>
        <taxon>Neoptera</taxon>
        <taxon>Endopterygota</taxon>
        <taxon>Coleoptera</taxon>
        <taxon>Polyphaga</taxon>
        <taxon>Cucujiformia</taxon>
        <taxon>Chrysomeloidea</taxon>
        <taxon>Cerambycidae</taxon>
        <taxon>Cerambycinae</taxon>
        <taxon>Callichromatini</taxon>
        <taxon>Aromia</taxon>
    </lineage>
</organism>
<gene>
    <name evidence="1" type="ORF">NQ318_011152</name>
</gene>
<dbReference type="AlphaFoldDB" id="A0AAV8YIP6"/>
<keyword evidence="2" id="KW-1185">Reference proteome</keyword>
<evidence type="ECO:0000313" key="2">
    <source>
        <dbReference type="Proteomes" id="UP001162162"/>
    </source>
</evidence>
<reference evidence="1" key="1">
    <citation type="journal article" date="2023" name="Insect Mol. Biol.">
        <title>Genome sequencing provides insights into the evolution of gene families encoding plant cell wall-degrading enzymes in longhorned beetles.</title>
        <authorList>
            <person name="Shin N.R."/>
            <person name="Okamura Y."/>
            <person name="Kirsch R."/>
            <person name="Pauchet Y."/>
        </authorList>
    </citation>
    <scope>NUCLEOTIDE SEQUENCE</scope>
    <source>
        <strain evidence="1">AMC_N1</strain>
    </source>
</reference>
<name>A0AAV8YIP6_9CUCU</name>
<dbReference type="PANTHER" id="PTHR47326:SF1">
    <property type="entry name" value="HTH PSQ-TYPE DOMAIN-CONTAINING PROTEIN"/>
    <property type="match status" value="1"/>
</dbReference>
<dbReference type="EMBL" id="JAPWTK010000093">
    <property type="protein sequence ID" value="KAJ8950856.1"/>
    <property type="molecule type" value="Genomic_DNA"/>
</dbReference>
<protein>
    <submittedName>
        <fullName evidence="1">Uncharacterized protein</fullName>
    </submittedName>
</protein>
<proteinExistence type="predicted"/>
<dbReference type="PANTHER" id="PTHR47326">
    <property type="entry name" value="TRANSPOSABLE ELEMENT TC3 TRANSPOSASE-LIKE PROTEIN"/>
    <property type="match status" value="1"/>
</dbReference>
<sequence length="121" mass="13835">MSVKQEEMVDMCLPPKSIISIKSLCTTLSGQKTSTKIFCSTGVRQYWGVFKKIPKQISHTMGISATSVPRIITKHKYHPCHIQLHQELLGVDFPQREAFCKWALEMLNQDVDFFYKSDVLG</sequence>
<evidence type="ECO:0000313" key="1">
    <source>
        <dbReference type="EMBL" id="KAJ8950856.1"/>
    </source>
</evidence>
<comment type="caution">
    <text evidence="1">The sequence shown here is derived from an EMBL/GenBank/DDBJ whole genome shotgun (WGS) entry which is preliminary data.</text>
</comment>
<accession>A0AAV8YIP6</accession>
<dbReference type="Proteomes" id="UP001162162">
    <property type="component" value="Unassembled WGS sequence"/>
</dbReference>